<evidence type="ECO:0000313" key="1">
    <source>
        <dbReference type="EMBL" id="KAK3209943.1"/>
    </source>
</evidence>
<dbReference type="EMBL" id="WVTA01000005">
    <property type="protein sequence ID" value="KAK3209943.1"/>
    <property type="molecule type" value="Genomic_DNA"/>
</dbReference>
<dbReference type="Pfam" id="PF03746">
    <property type="entry name" value="LamB_YcsF"/>
    <property type="match status" value="2"/>
</dbReference>
<comment type="caution">
    <text evidence="1">The sequence shown here is derived from an EMBL/GenBank/DDBJ whole genome shotgun (WGS) entry which is preliminary data.</text>
</comment>
<protein>
    <recommendedName>
        <fullName evidence="3">Lactam utilization protein</fullName>
    </recommendedName>
</protein>
<evidence type="ECO:0000313" key="2">
    <source>
        <dbReference type="Proteomes" id="UP001280581"/>
    </source>
</evidence>
<dbReference type="SUPFAM" id="SSF88713">
    <property type="entry name" value="Glycoside hydrolase/deacetylase"/>
    <property type="match status" value="1"/>
</dbReference>
<dbReference type="InterPro" id="IPR005501">
    <property type="entry name" value="LamB/YcsF/PxpA-like"/>
</dbReference>
<dbReference type="InterPro" id="IPR011330">
    <property type="entry name" value="Glyco_hydro/deAcase_b/a-brl"/>
</dbReference>
<dbReference type="PANTHER" id="PTHR30292">
    <property type="entry name" value="UNCHARACTERIZED PROTEIN YBGL-RELATED"/>
    <property type="match status" value="1"/>
</dbReference>
<dbReference type="GO" id="GO:0005975">
    <property type="term" value="P:carbohydrate metabolic process"/>
    <property type="evidence" value="ECO:0007669"/>
    <property type="project" value="InterPro"/>
</dbReference>
<organism evidence="1 2">
    <name type="scientific">Pseudopithomyces chartarum</name>
    <dbReference type="NCBI Taxonomy" id="1892770"/>
    <lineage>
        <taxon>Eukaryota</taxon>
        <taxon>Fungi</taxon>
        <taxon>Dikarya</taxon>
        <taxon>Ascomycota</taxon>
        <taxon>Pezizomycotina</taxon>
        <taxon>Dothideomycetes</taxon>
        <taxon>Pleosporomycetidae</taxon>
        <taxon>Pleosporales</taxon>
        <taxon>Massarineae</taxon>
        <taxon>Didymosphaeriaceae</taxon>
        <taxon>Pseudopithomyces</taxon>
    </lineage>
</organism>
<reference evidence="1 2" key="1">
    <citation type="submission" date="2021-02" db="EMBL/GenBank/DDBJ databases">
        <title>Genome assembly of Pseudopithomyces chartarum.</title>
        <authorList>
            <person name="Jauregui R."/>
            <person name="Singh J."/>
            <person name="Voisey C."/>
        </authorList>
    </citation>
    <scope>NUCLEOTIDE SEQUENCE [LARGE SCALE GENOMIC DNA]</scope>
    <source>
        <strain evidence="1 2">AGR01</strain>
    </source>
</reference>
<proteinExistence type="predicted"/>
<evidence type="ECO:0008006" key="3">
    <source>
        <dbReference type="Google" id="ProtNLM"/>
    </source>
</evidence>
<sequence>MPAIKHPVKINVDLGEGYGNFKCGPDDELIPLIDHANIACGFHAGDPLIMHQTVLACKKHNIAVGAHPGLPDIQGFGRREIKMSPEELTAAVRYQVGALKAFLDAEDVPLHHVKPHGVLYGMMYRDKEVCRAVYAGVPKGTTVFGLAELYGDVKYNSDNTLVIDRKKKPWHPDETKKHVRSQVENATVTTVTGEELQLPVGDYQVSLCCHSDSPGAVNIVKAAREIVDQFNATHFPQA</sequence>
<gene>
    <name evidence="1" type="ORF">GRF29_44g1185868</name>
</gene>
<keyword evidence="2" id="KW-1185">Reference proteome</keyword>
<dbReference type="AlphaFoldDB" id="A0AAN6RH33"/>
<name>A0AAN6RH33_9PLEO</name>
<accession>A0AAN6RH33</accession>
<dbReference type="PANTHER" id="PTHR30292:SF0">
    <property type="entry name" value="5-OXOPROLINASE SUBUNIT A"/>
    <property type="match status" value="1"/>
</dbReference>
<dbReference type="Proteomes" id="UP001280581">
    <property type="component" value="Unassembled WGS sequence"/>
</dbReference>
<dbReference type="Gene3D" id="3.20.20.370">
    <property type="entry name" value="Glycoside hydrolase/deacetylase"/>
    <property type="match status" value="2"/>
</dbReference>